<dbReference type="Pfam" id="PF00881">
    <property type="entry name" value="Nitroreductase"/>
    <property type="match status" value="2"/>
</dbReference>
<proteinExistence type="inferred from homology"/>
<keyword evidence="2" id="KW-0560">Oxidoreductase</keyword>
<gene>
    <name evidence="4" type="ORF">ABC228_14590</name>
</gene>
<reference evidence="4 5" key="1">
    <citation type="submission" date="2024-05" db="EMBL/GenBank/DDBJ databases">
        <authorList>
            <person name="Haq I."/>
            <person name="Ullah Z."/>
            <person name="Ahmad R."/>
            <person name="Li M."/>
            <person name="Tong Y."/>
        </authorList>
    </citation>
    <scope>NUCLEOTIDE SEQUENCE [LARGE SCALE GENOMIC DNA]</scope>
    <source>
        <strain evidence="4 5">16A2E</strain>
    </source>
</reference>
<feature type="domain" description="Nitroreductase" evidence="3">
    <location>
        <begin position="20"/>
        <end position="78"/>
    </location>
</feature>
<protein>
    <submittedName>
        <fullName evidence="4">Nitroreductase family protein</fullName>
    </submittedName>
</protein>
<dbReference type="InterPro" id="IPR029479">
    <property type="entry name" value="Nitroreductase"/>
</dbReference>
<evidence type="ECO:0000259" key="3">
    <source>
        <dbReference type="Pfam" id="PF00881"/>
    </source>
</evidence>
<dbReference type="PANTHER" id="PTHR43673:SF10">
    <property type="entry name" value="NADH DEHYDROGENASE_NAD(P)H NITROREDUCTASE XCC3605-RELATED"/>
    <property type="match status" value="1"/>
</dbReference>
<dbReference type="Gene3D" id="3.40.109.10">
    <property type="entry name" value="NADH Oxidase"/>
    <property type="match status" value="1"/>
</dbReference>
<sequence length="195" mass="21991">MTDITEARRADYDIDLIYLKRWSPRSFLDKVIPDDILYSLFEAARWAPSAANVQPWRFIVAKKEEDRKRFLAFINEGNTTWCSNAPVFVAVVSKVAEERFGGKNPSHAFDVGAAWGFFALEATRKGLITHAMGGFNKNLAREALNVPNDYEIHAIIAVGYQGSKDSLNEANQNREKPSGRRPVEDFTFEGVFLGE</sequence>
<evidence type="ECO:0000256" key="2">
    <source>
        <dbReference type="ARBA" id="ARBA00023002"/>
    </source>
</evidence>
<organism evidence="4 5">
    <name type="scientific">Ornithinibacillus xuwenensis</name>
    <dbReference type="NCBI Taxonomy" id="3144668"/>
    <lineage>
        <taxon>Bacteria</taxon>
        <taxon>Bacillati</taxon>
        <taxon>Bacillota</taxon>
        <taxon>Bacilli</taxon>
        <taxon>Bacillales</taxon>
        <taxon>Bacillaceae</taxon>
        <taxon>Ornithinibacillus</taxon>
    </lineage>
</organism>
<dbReference type="SUPFAM" id="SSF55469">
    <property type="entry name" value="FMN-dependent nitroreductase-like"/>
    <property type="match status" value="1"/>
</dbReference>
<evidence type="ECO:0000256" key="1">
    <source>
        <dbReference type="ARBA" id="ARBA00007118"/>
    </source>
</evidence>
<feature type="domain" description="Nitroreductase" evidence="3">
    <location>
        <begin position="82"/>
        <end position="160"/>
    </location>
</feature>
<dbReference type="RefSeq" id="WP_345825895.1">
    <property type="nucleotide sequence ID" value="NZ_JBDIML010000005.1"/>
</dbReference>
<comment type="similarity">
    <text evidence="1">Belongs to the nitroreductase family.</text>
</comment>
<evidence type="ECO:0000313" key="4">
    <source>
        <dbReference type="EMBL" id="MEN2768408.1"/>
    </source>
</evidence>
<evidence type="ECO:0000313" key="5">
    <source>
        <dbReference type="Proteomes" id="UP001444625"/>
    </source>
</evidence>
<dbReference type="CDD" id="cd02138">
    <property type="entry name" value="TdsD-like"/>
    <property type="match status" value="1"/>
</dbReference>
<dbReference type="InterPro" id="IPR000415">
    <property type="entry name" value="Nitroreductase-like"/>
</dbReference>
<accession>A0ABU9XLJ9</accession>
<keyword evidence="5" id="KW-1185">Reference proteome</keyword>
<dbReference type="PANTHER" id="PTHR43673">
    <property type="entry name" value="NAD(P)H NITROREDUCTASE YDGI-RELATED"/>
    <property type="match status" value="1"/>
</dbReference>
<dbReference type="Proteomes" id="UP001444625">
    <property type="component" value="Unassembled WGS sequence"/>
</dbReference>
<name>A0ABU9XLJ9_9BACI</name>
<dbReference type="EMBL" id="JBDIML010000005">
    <property type="protein sequence ID" value="MEN2768408.1"/>
    <property type="molecule type" value="Genomic_DNA"/>
</dbReference>
<comment type="caution">
    <text evidence="4">The sequence shown here is derived from an EMBL/GenBank/DDBJ whole genome shotgun (WGS) entry which is preliminary data.</text>
</comment>